<name>A0A9D1CLW9_9FIRM</name>
<dbReference type="Proteomes" id="UP000886796">
    <property type="component" value="Unassembled WGS sequence"/>
</dbReference>
<comment type="caution">
    <text evidence="1">The sequence shown here is derived from an EMBL/GenBank/DDBJ whole genome shotgun (WGS) entry which is preliminary data.</text>
</comment>
<reference evidence="1" key="2">
    <citation type="journal article" date="2021" name="PeerJ">
        <title>Extensive microbial diversity within the chicken gut microbiome revealed by metagenomics and culture.</title>
        <authorList>
            <person name="Gilroy R."/>
            <person name="Ravi A."/>
            <person name="Getino M."/>
            <person name="Pursley I."/>
            <person name="Horton D.L."/>
            <person name="Alikhan N.F."/>
            <person name="Baker D."/>
            <person name="Gharbi K."/>
            <person name="Hall N."/>
            <person name="Watson M."/>
            <person name="Adriaenssens E.M."/>
            <person name="Foster-Nyarko E."/>
            <person name="Jarju S."/>
            <person name="Secka A."/>
            <person name="Antonio M."/>
            <person name="Oren A."/>
            <person name="Chaudhuri R.R."/>
            <person name="La Ragione R."/>
            <person name="Hildebrand F."/>
            <person name="Pallen M.J."/>
        </authorList>
    </citation>
    <scope>NUCLEOTIDE SEQUENCE</scope>
    <source>
        <strain evidence="1">13361</strain>
    </source>
</reference>
<organism evidence="1 2">
    <name type="scientific">Candidatus Faecousia excrementigallinarum</name>
    <dbReference type="NCBI Taxonomy" id="2840806"/>
    <lineage>
        <taxon>Bacteria</taxon>
        <taxon>Bacillati</taxon>
        <taxon>Bacillota</taxon>
        <taxon>Clostridia</taxon>
        <taxon>Eubacteriales</taxon>
        <taxon>Oscillospiraceae</taxon>
        <taxon>Faecousia</taxon>
    </lineage>
</organism>
<reference evidence="1" key="1">
    <citation type="submission" date="2020-10" db="EMBL/GenBank/DDBJ databases">
        <authorList>
            <person name="Gilroy R."/>
        </authorList>
    </citation>
    <scope>NUCLEOTIDE SEQUENCE</scope>
    <source>
        <strain evidence="1">13361</strain>
    </source>
</reference>
<evidence type="ECO:0000313" key="2">
    <source>
        <dbReference type="Proteomes" id="UP000886796"/>
    </source>
</evidence>
<sequence>MNWKGEAVEKLRKYEAMCRSLQNIPLEVKRLEVDARAIRGARTDGTPVKGGGSGREDALLNNLAHRQELSWALEQAKYWVEITRSGLETLTPEEKLVLQRFYLSPERGSVERLCMELGVEHSSVYRKRDKALHKFALALYGQDLGS</sequence>
<accession>A0A9D1CLW9</accession>
<proteinExistence type="predicted"/>
<protein>
    <submittedName>
        <fullName evidence="1">Uncharacterized protein</fullName>
    </submittedName>
</protein>
<dbReference type="EMBL" id="DVFK01000089">
    <property type="protein sequence ID" value="HIQ68181.1"/>
    <property type="molecule type" value="Genomic_DNA"/>
</dbReference>
<gene>
    <name evidence="1" type="ORF">IAB74_06710</name>
</gene>
<dbReference type="AlphaFoldDB" id="A0A9D1CLW9"/>
<evidence type="ECO:0000313" key="1">
    <source>
        <dbReference type="EMBL" id="HIQ68181.1"/>
    </source>
</evidence>